<evidence type="ECO:0000313" key="1">
    <source>
        <dbReference type="EMBL" id="ASO05605.1"/>
    </source>
</evidence>
<dbReference type="RefSeq" id="WP_031442283.1">
    <property type="nucleotide sequence ID" value="NZ_CP022515.1"/>
</dbReference>
<sequence length="158" mass="18297">MRKVAVLACFCLFTSCDWFTSKEEKTQELVNEEMRNINFNEVDKYPLFDNCDEMLDKTGQLDCFQNTLLEQYTATLEDFEFQFVSDINTSIYVDFLVDYKGEISVLEVQRNQDIENQIPEFRSIITQSLKGLPPLSPALKRGVPVSSKFRIPIIVNSN</sequence>
<dbReference type="EMBL" id="CP022515">
    <property type="protein sequence ID" value="ASO05605.1"/>
    <property type="molecule type" value="Genomic_DNA"/>
</dbReference>
<dbReference type="Proteomes" id="UP000204551">
    <property type="component" value="Chromosome"/>
</dbReference>
<dbReference type="KEGG" id="aalg:AREALGSMS7_02148"/>
<gene>
    <name evidence="1" type="ORF">AREALGSMS7_02148</name>
</gene>
<accession>A0A221UW87</accession>
<name>A0A221UW87_9FLAO</name>
<reference evidence="1 2" key="1">
    <citation type="submission" date="2017-07" db="EMBL/GenBank/DDBJ databases">
        <title>Genome Sequence of Arenibacter algicola Strain SMS7 Isolated from a culture of the Diatom Skeletonema marinoi.</title>
        <authorList>
            <person name="Topel M."/>
            <person name="Pinder M.I.M."/>
            <person name="Johansson O.N."/>
            <person name="Kourtchenko O."/>
            <person name="Godhe A."/>
            <person name="Clarke A.K."/>
        </authorList>
    </citation>
    <scope>NUCLEOTIDE SEQUENCE [LARGE SCALE GENOMIC DNA]</scope>
    <source>
        <strain evidence="1 2">SMS7</strain>
    </source>
</reference>
<protein>
    <submittedName>
        <fullName evidence="1">TonB family protein</fullName>
    </submittedName>
</protein>
<organism evidence="1 2">
    <name type="scientific">Arenibacter algicola</name>
    <dbReference type="NCBI Taxonomy" id="616991"/>
    <lineage>
        <taxon>Bacteria</taxon>
        <taxon>Pseudomonadati</taxon>
        <taxon>Bacteroidota</taxon>
        <taxon>Flavobacteriia</taxon>
        <taxon>Flavobacteriales</taxon>
        <taxon>Flavobacteriaceae</taxon>
        <taxon>Arenibacter</taxon>
    </lineage>
</organism>
<dbReference type="eggNOG" id="ENOG50321V6">
    <property type="taxonomic scope" value="Bacteria"/>
</dbReference>
<evidence type="ECO:0000313" key="2">
    <source>
        <dbReference type="Proteomes" id="UP000204551"/>
    </source>
</evidence>
<dbReference type="PROSITE" id="PS51257">
    <property type="entry name" value="PROKAR_LIPOPROTEIN"/>
    <property type="match status" value="1"/>
</dbReference>
<dbReference type="STRING" id="616991.GCA_000733925_00448"/>
<dbReference type="AlphaFoldDB" id="A0A221UW87"/>
<proteinExistence type="predicted"/>